<dbReference type="CDD" id="cd02440">
    <property type="entry name" value="AdoMet_MTases"/>
    <property type="match status" value="1"/>
</dbReference>
<feature type="domain" description="Methyltransferase" evidence="4">
    <location>
        <begin position="132"/>
        <end position="193"/>
    </location>
</feature>
<evidence type="ECO:0000259" key="4">
    <source>
        <dbReference type="Pfam" id="PF13649"/>
    </source>
</evidence>
<feature type="region of interest" description="Disordered" evidence="3">
    <location>
        <begin position="193"/>
        <end position="213"/>
    </location>
</feature>
<dbReference type="GO" id="GO:0030798">
    <property type="term" value="F:trans-aconitate 2-methyltransferase activity"/>
    <property type="evidence" value="ECO:0007669"/>
    <property type="project" value="InterPro"/>
</dbReference>
<sequence length="406" mass="45624">MRHFSLTQIAVSRQQRSLIPQKKSYSTFHHQFSIVPFFRASVLSSVPTRLTLAHSSHPHDLHPYRPFSTTHAMSSPSPSSSQNPTPIRKEKEKDTWFPSQYLTFATPRLQPVHDLLARIHPHIRVSPTHLRIFDLGCGPGTSTAALVDAFPGARMTGVDSSANMLDEARRRFASLGVQGVDWVHADLNTWTLPMPESKSEPRSQQQGDDSQQQQTLLFSNATLHWLRSPSRHALLTRLLSSPSLAPGSILAFQVPDNYHAPTHSLMRETALLPSQPWTPFFDSSSGGAKIGDLKSDQRPDLDPIEKSATYIRWMEDAGAKKGEVQVWRTEYMHIVLGARDIVEWVGSTGLRPYLDRITEEGARRAFLNEYERRVGEVYAAEGSEWRVDGERCVLGYPRLFVVGVKG</sequence>
<keyword evidence="1 5" id="KW-0489">Methyltransferase</keyword>
<evidence type="ECO:0000313" key="6">
    <source>
        <dbReference type="Proteomes" id="UP000800097"/>
    </source>
</evidence>
<gene>
    <name evidence="5" type="ORF">EI97DRAFT_431419</name>
</gene>
<dbReference type="Gene3D" id="1.10.150.290">
    <property type="entry name" value="S-adenosyl-L-methionine-dependent methyltransferases"/>
    <property type="match status" value="1"/>
</dbReference>
<name>A0A6A6JPH7_WESOR</name>
<evidence type="ECO:0000256" key="1">
    <source>
        <dbReference type="ARBA" id="ARBA00022603"/>
    </source>
</evidence>
<dbReference type="InterPro" id="IPR023149">
    <property type="entry name" value="Trans_acon_MeTrfase_C"/>
</dbReference>
<accession>A0A6A6JPH7</accession>
<dbReference type="InterPro" id="IPR041698">
    <property type="entry name" value="Methyltransf_25"/>
</dbReference>
<keyword evidence="2 5" id="KW-0808">Transferase</keyword>
<proteinExistence type="predicted"/>
<evidence type="ECO:0000256" key="3">
    <source>
        <dbReference type="SAM" id="MobiDB-lite"/>
    </source>
</evidence>
<protein>
    <submittedName>
        <fullName evidence="5">S-adenosyl-L-methionine-dependent methyltransferase</fullName>
    </submittedName>
</protein>
<keyword evidence="6" id="KW-1185">Reference proteome</keyword>
<dbReference type="GeneID" id="54551104"/>
<organism evidence="5 6">
    <name type="scientific">Westerdykella ornata</name>
    <dbReference type="NCBI Taxonomy" id="318751"/>
    <lineage>
        <taxon>Eukaryota</taxon>
        <taxon>Fungi</taxon>
        <taxon>Dikarya</taxon>
        <taxon>Ascomycota</taxon>
        <taxon>Pezizomycotina</taxon>
        <taxon>Dothideomycetes</taxon>
        <taxon>Pleosporomycetidae</taxon>
        <taxon>Pleosporales</taxon>
        <taxon>Sporormiaceae</taxon>
        <taxon>Westerdykella</taxon>
    </lineage>
</organism>
<evidence type="ECO:0000256" key="2">
    <source>
        <dbReference type="ARBA" id="ARBA00022679"/>
    </source>
</evidence>
<dbReference type="AlphaFoldDB" id="A0A6A6JPH7"/>
<dbReference type="OrthoDB" id="66144at2759"/>
<dbReference type="Gene3D" id="3.40.50.150">
    <property type="entry name" value="Vaccinia Virus protein VP39"/>
    <property type="match status" value="1"/>
</dbReference>
<dbReference type="Pfam" id="PF13649">
    <property type="entry name" value="Methyltransf_25"/>
    <property type="match status" value="1"/>
</dbReference>
<dbReference type="InterPro" id="IPR029063">
    <property type="entry name" value="SAM-dependent_MTases_sf"/>
</dbReference>
<dbReference type="SUPFAM" id="SSF53335">
    <property type="entry name" value="S-adenosyl-L-methionine-dependent methyltransferases"/>
    <property type="match status" value="1"/>
</dbReference>
<feature type="compositionally biased region" description="Low complexity" evidence="3">
    <location>
        <begin position="203"/>
        <end position="213"/>
    </location>
</feature>
<dbReference type="PANTHER" id="PTHR43861:SF1">
    <property type="entry name" value="TRANS-ACONITATE 2-METHYLTRANSFERASE"/>
    <property type="match status" value="1"/>
</dbReference>
<dbReference type="GO" id="GO:0032259">
    <property type="term" value="P:methylation"/>
    <property type="evidence" value="ECO:0007669"/>
    <property type="project" value="UniProtKB-KW"/>
</dbReference>
<dbReference type="EMBL" id="ML986488">
    <property type="protein sequence ID" value="KAF2278155.1"/>
    <property type="molecule type" value="Genomic_DNA"/>
</dbReference>
<feature type="region of interest" description="Disordered" evidence="3">
    <location>
        <begin position="55"/>
        <end position="92"/>
    </location>
</feature>
<dbReference type="PANTHER" id="PTHR43861">
    <property type="entry name" value="TRANS-ACONITATE 2-METHYLTRANSFERASE-RELATED"/>
    <property type="match status" value="1"/>
</dbReference>
<reference evidence="5" key="1">
    <citation type="journal article" date="2020" name="Stud. Mycol.">
        <title>101 Dothideomycetes genomes: a test case for predicting lifestyles and emergence of pathogens.</title>
        <authorList>
            <person name="Haridas S."/>
            <person name="Albert R."/>
            <person name="Binder M."/>
            <person name="Bloem J."/>
            <person name="Labutti K."/>
            <person name="Salamov A."/>
            <person name="Andreopoulos B."/>
            <person name="Baker S."/>
            <person name="Barry K."/>
            <person name="Bills G."/>
            <person name="Bluhm B."/>
            <person name="Cannon C."/>
            <person name="Castanera R."/>
            <person name="Culley D."/>
            <person name="Daum C."/>
            <person name="Ezra D."/>
            <person name="Gonzalez J."/>
            <person name="Henrissat B."/>
            <person name="Kuo A."/>
            <person name="Liang C."/>
            <person name="Lipzen A."/>
            <person name="Lutzoni F."/>
            <person name="Magnuson J."/>
            <person name="Mondo S."/>
            <person name="Nolan M."/>
            <person name="Ohm R."/>
            <person name="Pangilinan J."/>
            <person name="Park H.-J."/>
            <person name="Ramirez L."/>
            <person name="Alfaro M."/>
            <person name="Sun H."/>
            <person name="Tritt A."/>
            <person name="Yoshinaga Y."/>
            <person name="Zwiers L.-H."/>
            <person name="Turgeon B."/>
            <person name="Goodwin S."/>
            <person name="Spatafora J."/>
            <person name="Crous P."/>
            <person name="Grigoriev I."/>
        </authorList>
    </citation>
    <scope>NUCLEOTIDE SEQUENCE</scope>
    <source>
        <strain evidence="5">CBS 379.55</strain>
    </source>
</reference>
<dbReference type="Proteomes" id="UP000800097">
    <property type="component" value="Unassembled WGS sequence"/>
</dbReference>
<evidence type="ECO:0000313" key="5">
    <source>
        <dbReference type="EMBL" id="KAF2278155.1"/>
    </source>
</evidence>
<dbReference type="RefSeq" id="XP_033655694.1">
    <property type="nucleotide sequence ID" value="XM_033797929.1"/>
</dbReference>